<evidence type="ECO:0000256" key="7">
    <source>
        <dbReference type="SAM" id="MobiDB-lite"/>
    </source>
</evidence>
<keyword evidence="4 6" id="KW-0256">Endoplasmic reticulum</keyword>
<dbReference type="GO" id="GO:0070971">
    <property type="term" value="C:endoplasmic reticulum exit site"/>
    <property type="evidence" value="ECO:0007669"/>
    <property type="project" value="TreeGrafter"/>
</dbReference>
<dbReference type="CDD" id="cd09233">
    <property type="entry name" value="ACE1-Sec16-like"/>
    <property type="match status" value="1"/>
</dbReference>
<feature type="region of interest" description="Disordered" evidence="7">
    <location>
        <begin position="1"/>
        <end position="44"/>
    </location>
</feature>
<comment type="caution">
    <text evidence="9">The sequence shown here is derived from an EMBL/GenBank/DDBJ whole genome shotgun (WGS) entry which is preliminary data.</text>
</comment>
<sequence length="2199" mass="238333">MASAPPFHVEDQTDEDFFDKLVDDDDDGEFKPAAPAENGSDSDEAKTFANLSIGEEKGEAVCGDLNGASSDGNVEESRRSLPLSDSFVFDSGVEPDGVVLGTNTVGSLASSDSFVFDSVIESNDMDIGTEEVISDSAIRKSNESAGSGVKEVQWAAFNADSGEHASNGFGSCSDFFSELGDGAVDPLGKVEDNFGTQSKIVSSNEEVKTMHGDEKYSYAQYQENVKAYEAGIGQSGDELGINGSQYLENQGYGAGIGQAADGQDLNSSQSLEDLYPGWKYDPNSGQWYQVDGYDAANNIQGSFNTKSSENWAVSEGNSQASYLQHTAQSAIGTVTEIGTKENIANWNQLSHGNVTTESVTYWDQASQETGGAESVSSWNQVSQGNNGYPAHMVFDPQYPDWYYDTIAQEWQSLETYISSVQSTSQALGLPNQNGFASTGTFSHENDQKSYVDYGQVNASSGTFSHENEQKSYVDYGQVNNHQSQGFGAQSQESNWTGSSGNYNQPGLNIWQQPANVGKSEAPVNFSGKQQWEGDHSSNYSTSNHASQQNAYELRGTVPSYDNKANQSSTHGFVPSWNFSQQLNQTSMQQYEQMHVSKDYSGNQSIISDSQQQFQTGHQLSFDPNGGRSSAGRPPHALVTFGFGGKLIVMKDSSLSASSYGSQGPLGGSISVLNVMEVVTEKTDSSSGEGALEYFNILSRQSFPGPLVGGNVGSKELNKWIDERIAICKSPEVDYRKGEILQLLLSLLKISYQYYGKLRSPFGSDTSKESDVPEAAVARLFTSAKRNGEQFCDYGALAHCLQKLPSEGQMQATAAEVQTLLVSGRKKEALHCATEGKLWGPALVLAAQLGDQFYVDTVKQMAVCQLVSGSPLRTLCLLIAGQPADVFSADTTSNSSIYGAVNMSLQPLQGGATGMLDNWEENLAVITANRTKDDELVLIHLGDCLWKDRSEIIAAHICYLVAEATFEPYSDSARLCLIGADHLKFPRTYASPDAIQDISLNLDYRVFGQRTELYEYSKLLGNAQFVLLPFQPYKLIYAHMLAEVGRVSESLKYCQAVLKSLKTGRLPEVDMWRKLVSSLEERIRTHQQGGYSTNSAPAKLVGKLLNLFDNTAHRVVGGLPPPVPSTSQGGAQANEHYQTMGPRVSTSQSTMAMSSLMPPESMEPVSEWTAGGTRMTMHNRSVSEPDFGRTPRQVHSSTEASSSSAQGKASASRFGRFSFGAQLLQKTVGLVLKPRQDRQAKLGEQNRFYYDEKLKRWVEEGAEAPAEEAALPPPPTIPEFHNGMSDSNFRSASKADGPSNNENLEYKSTSPLQHSSGIPPIPSASNQFSARGRTGVRSRFHIVGTYGLLDDLCQLYSYGLPPKLEMRAAPLRPRDIKIVLVAEVNDYSPSGITYPVGRHPIALGICKLTLPYWYVDTFNKGGGNPTNLFQSPSVPSVRPASGANPKFFVPSPVSSSEQTLDTTDNVQETTATNESSSIPAANNSFHSPPTSTTMQRFPSMDNILNNRTVTNGSVSLSSHSRRTASWSGGLNHGYIPPQKTEVKPLGEVLGMQPSAYVPSEPSLANLPRNGGSFGDDLHEAVQPYDQSYYAYYQQYHDPNQSQPYPQQQDQPQQQNQYYDYYQPNYSNAYQQQPPPNQQQPPHAYPDSASAESNPPQAGESGAAAAPPAAVPVQGQQDARYSPAVGDQKSLGFAVPVGLNPAAAAAVAALSQLTQFAGTMEAAEKAMALVRGGGFGPTMGHDSGLGHFMGPGPMHHGPGPFHMPPVWKTGISQTGVIRGDNIIKGEESKWTYAYRSYSRLGEIGNASFSDHVITVSPVSGTPDICNYAGQSLYRGGGKRGGPFRGGNFGNRPPRSRGRGRGRGGPRRFPPNDASSSSRPKPSAVEEAELNEEEAVTEPTADNREETEAQKPGNGAPIKRPPQAAWCELCRVDCTSLEILEQHKNGKKHKKNLQRMGELQNAIKPVTEIQNEQKSVAESNPEIVQEGEDNKKPILPANLITEALTNENKEGMERQNDVAEQRRGMKRTMRGGRGGKRLRTDGPRRPMEPPKQPKVVIPLICDLCNVKCDTQEVFDRHLAGKKHISKLKRFEGHQAMYGPVGLQALYPPNPLSQTLLHPQGPQQAFYGTQGAYPPPPGPCVPPPQGQHLAQNPSHQVPASSSYYDGQMATSVNQQQPASFGTESNQSGASGSEATGLAQQVIQ</sequence>
<dbReference type="GO" id="GO:0012507">
    <property type="term" value="C:ER to Golgi transport vesicle membrane"/>
    <property type="evidence" value="ECO:0007669"/>
    <property type="project" value="TreeGrafter"/>
</dbReference>
<dbReference type="OrthoDB" id="8918678at2759"/>
<gene>
    <name evidence="9" type="ORF">RHSIM_Rhsim07G0108500</name>
</gene>
<feature type="compositionally biased region" description="Basic and acidic residues" evidence="7">
    <location>
        <begin position="2004"/>
        <end position="2020"/>
    </location>
</feature>
<keyword evidence="6" id="KW-0472">Membrane</keyword>
<dbReference type="Proteomes" id="UP000626092">
    <property type="component" value="Unassembled WGS sequence"/>
</dbReference>
<feature type="compositionally biased region" description="Basic residues" evidence="7">
    <location>
        <begin position="1851"/>
        <end position="1863"/>
    </location>
</feature>
<protein>
    <recommendedName>
        <fullName evidence="6">Protein transport protein sec16</fullName>
    </recommendedName>
</protein>
<dbReference type="SUPFAM" id="SSF57667">
    <property type="entry name" value="beta-beta-alpha zinc fingers"/>
    <property type="match status" value="2"/>
</dbReference>
<feature type="compositionally biased region" description="Basic and acidic residues" evidence="7">
    <location>
        <begin position="2035"/>
        <end position="2045"/>
    </location>
</feature>
<feature type="compositionally biased region" description="Polar residues" evidence="7">
    <location>
        <begin position="1297"/>
        <end position="1315"/>
    </location>
</feature>
<dbReference type="GO" id="GO:0003676">
    <property type="term" value="F:nucleic acid binding"/>
    <property type="evidence" value="ECO:0007669"/>
    <property type="project" value="InterPro"/>
</dbReference>
<dbReference type="SMART" id="SM00451">
    <property type="entry name" value="ZnF_U1"/>
    <property type="match status" value="2"/>
</dbReference>
<feature type="compositionally biased region" description="Basic residues" evidence="7">
    <location>
        <begin position="2021"/>
        <end position="2034"/>
    </location>
</feature>
<evidence type="ECO:0000256" key="1">
    <source>
        <dbReference type="ARBA" id="ARBA00004240"/>
    </source>
</evidence>
<feature type="compositionally biased region" description="Polar residues" evidence="7">
    <location>
        <begin position="1456"/>
        <end position="1527"/>
    </location>
</feature>
<evidence type="ECO:0000256" key="2">
    <source>
        <dbReference type="ARBA" id="ARBA00005927"/>
    </source>
</evidence>
<dbReference type="GO" id="GO:0007030">
    <property type="term" value="P:Golgi organization"/>
    <property type="evidence" value="ECO:0007669"/>
    <property type="project" value="TreeGrafter"/>
</dbReference>
<dbReference type="Pfam" id="PF12932">
    <property type="entry name" value="Sec16"/>
    <property type="match status" value="1"/>
</dbReference>
<dbReference type="InterPro" id="IPR024298">
    <property type="entry name" value="Sec16_Sec23-bd"/>
</dbReference>
<evidence type="ECO:0000256" key="5">
    <source>
        <dbReference type="ARBA" id="ARBA00022892"/>
    </source>
</evidence>
<keyword evidence="5 6" id="KW-0931">ER-Golgi transport</keyword>
<name>A0A834GNA4_RHOSS</name>
<feature type="compositionally biased region" description="Polar residues" evidence="7">
    <location>
        <begin position="2144"/>
        <end position="2199"/>
    </location>
</feature>
<dbReference type="GO" id="GO:0015031">
    <property type="term" value="P:protein transport"/>
    <property type="evidence" value="ECO:0007669"/>
    <property type="project" value="UniProtKB-KW"/>
</dbReference>
<dbReference type="GO" id="GO:0070973">
    <property type="term" value="P:protein localization to endoplasmic reticulum exit site"/>
    <property type="evidence" value="ECO:0007669"/>
    <property type="project" value="TreeGrafter"/>
</dbReference>
<dbReference type="GO" id="GO:0000139">
    <property type="term" value="C:Golgi membrane"/>
    <property type="evidence" value="ECO:0007669"/>
    <property type="project" value="UniProtKB-SubCell"/>
</dbReference>
<evidence type="ECO:0000256" key="6">
    <source>
        <dbReference type="RuleBase" id="RU364101"/>
    </source>
</evidence>
<keyword evidence="10" id="KW-1185">Reference proteome</keyword>
<feature type="compositionally biased region" description="Gly residues" evidence="7">
    <location>
        <begin position="1833"/>
        <end position="1846"/>
    </location>
</feature>
<feature type="region of interest" description="Disordered" evidence="7">
    <location>
        <begin position="1624"/>
        <end position="1682"/>
    </location>
</feature>
<feature type="region of interest" description="Disordered" evidence="7">
    <location>
        <begin position="479"/>
        <end position="503"/>
    </location>
</feature>
<reference evidence="9" key="1">
    <citation type="submission" date="2019-11" db="EMBL/GenBank/DDBJ databases">
        <authorList>
            <person name="Liu Y."/>
            <person name="Hou J."/>
            <person name="Li T.-Q."/>
            <person name="Guan C.-H."/>
            <person name="Wu X."/>
            <person name="Wu H.-Z."/>
            <person name="Ling F."/>
            <person name="Zhang R."/>
            <person name="Shi X.-G."/>
            <person name="Ren J.-P."/>
            <person name="Chen E.-F."/>
            <person name="Sun J.-M."/>
        </authorList>
    </citation>
    <scope>NUCLEOTIDE SEQUENCE</scope>
    <source>
        <strain evidence="9">Adult_tree_wgs_1</strain>
        <tissue evidence="9">Leaves</tissue>
    </source>
</reference>
<dbReference type="GO" id="GO:0016192">
    <property type="term" value="P:vesicle-mediated transport"/>
    <property type="evidence" value="ECO:0007669"/>
    <property type="project" value="UniProtKB-KW"/>
</dbReference>
<feature type="compositionally biased region" description="Polar residues" evidence="7">
    <location>
        <begin position="2108"/>
        <end position="2123"/>
    </location>
</feature>
<feature type="region of interest" description="Disordered" evidence="7">
    <location>
        <begin position="1263"/>
        <end position="1328"/>
    </location>
</feature>
<feature type="region of interest" description="Disordered" evidence="7">
    <location>
        <begin position="1833"/>
        <end position="1918"/>
    </location>
</feature>
<dbReference type="InterPro" id="IPR036236">
    <property type="entry name" value="Znf_C2H2_sf"/>
</dbReference>
<dbReference type="Gene3D" id="3.30.160.60">
    <property type="entry name" value="Classic Zinc Finger"/>
    <property type="match status" value="2"/>
</dbReference>
<comment type="subcellular location">
    <subcellularLocation>
        <location evidence="1">Endoplasmic reticulum</location>
    </subcellularLocation>
    <subcellularLocation>
        <location evidence="6">Golgi apparatus membrane</location>
    </subcellularLocation>
</comment>
<dbReference type="InterPro" id="IPR003604">
    <property type="entry name" value="Matrin/U1-like-C_Znf_C2H2"/>
</dbReference>
<comment type="similarity">
    <text evidence="2 6">Belongs to the SEC16 family.</text>
</comment>
<feature type="domain" description="U1-type" evidence="8">
    <location>
        <begin position="2053"/>
        <end position="2087"/>
    </location>
</feature>
<feature type="region of interest" description="Disordered" evidence="7">
    <location>
        <begin position="1428"/>
        <end position="1538"/>
    </location>
</feature>
<feature type="region of interest" description="Disordered" evidence="7">
    <location>
        <begin position="1968"/>
        <end position="2049"/>
    </location>
</feature>
<feature type="compositionally biased region" description="Pro residues" evidence="7">
    <location>
        <begin position="2129"/>
        <end position="2141"/>
    </location>
</feature>
<feature type="region of interest" description="Disordered" evidence="7">
    <location>
        <begin position="517"/>
        <end position="548"/>
    </location>
</feature>
<evidence type="ECO:0000313" key="10">
    <source>
        <dbReference type="Proteomes" id="UP000626092"/>
    </source>
</evidence>
<evidence type="ECO:0000313" key="9">
    <source>
        <dbReference type="EMBL" id="KAF7138824.1"/>
    </source>
</evidence>
<proteinExistence type="inferred from homology"/>
<dbReference type="InterPro" id="IPR024340">
    <property type="entry name" value="Sec16_CCD"/>
</dbReference>
<dbReference type="InterPro" id="IPR013087">
    <property type="entry name" value="Znf_C2H2_type"/>
</dbReference>
<keyword evidence="6" id="KW-0653">Protein transport</keyword>
<organism evidence="9 10">
    <name type="scientific">Rhododendron simsii</name>
    <name type="common">Sims's rhododendron</name>
    <dbReference type="NCBI Taxonomy" id="118357"/>
    <lineage>
        <taxon>Eukaryota</taxon>
        <taxon>Viridiplantae</taxon>
        <taxon>Streptophyta</taxon>
        <taxon>Embryophyta</taxon>
        <taxon>Tracheophyta</taxon>
        <taxon>Spermatophyta</taxon>
        <taxon>Magnoliopsida</taxon>
        <taxon>eudicotyledons</taxon>
        <taxon>Gunneridae</taxon>
        <taxon>Pentapetalae</taxon>
        <taxon>asterids</taxon>
        <taxon>Ericales</taxon>
        <taxon>Ericaceae</taxon>
        <taxon>Ericoideae</taxon>
        <taxon>Rhodoreae</taxon>
        <taxon>Rhododendron</taxon>
    </lineage>
</organism>
<evidence type="ECO:0000259" key="8">
    <source>
        <dbReference type="SMART" id="SM00451"/>
    </source>
</evidence>
<feature type="region of interest" description="Disordered" evidence="7">
    <location>
        <begin position="2108"/>
        <end position="2199"/>
    </location>
</feature>
<feature type="compositionally biased region" description="Low complexity" evidence="7">
    <location>
        <begin position="1653"/>
        <end position="1677"/>
    </location>
</feature>
<feature type="compositionally biased region" description="Acidic residues" evidence="7">
    <location>
        <begin position="12"/>
        <end position="28"/>
    </location>
</feature>
<keyword evidence="6" id="KW-0333">Golgi apparatus</keyword>
<feature type="compositionally biased region" description="Acidic residues" evidence="7">
    <location>
        <begin position="1883"/>
        <end position="1893"/>
    </location>
</feature>
<dbReference type="Gene3D" id="1.25.40.1030">
    <property type="match status" value="1"/>
</dbReference>
<dbReference type="PANTHER" id="PTHR13402">
    <property type="entry name" value="RGPR-RELATED"/>
    <property type="match status" value="1"/>
</dbReference>
<dbReference type="Pfam" id="PF12931">
    <property type="entry name" value="TPR_Sec16"/>
    <property type="match status" value="1"/>
</dbReference>
<dbReference type="GO" id="GO:0008270">
    <property type="term" value="F:zinc ion binding"/>
    <property type="evidence" value="ECO:0007669"/>
    <property type="project" value="InterPro"/>
</dbReference>
<feature type="compositionally biased region" description="Low complexity" evidence="7">
    <location>
        <begin position="1195"/>
        <end position="1206"/>
    </location>
</feature>
<feature type="compositionally biased region" description="Low complexity" evidence="7">
    <location>
        <begin position="1446"/>
        <end position="1455"/>
    </location>
</feature>
<keyword evidence="3 6" id="KW-0813">Transport</keyword>
<feature type="compositionally biased region" description="Polar residues" evidence="7">
    <location>
        <begin position="536"/>
        <end position="548"/>
    </location>
</feature>
<evidence type="ECO:0000256" key="4">
    <source>
        <dbReference type="ARBA" id="ARBA00022824"/>
    </source>
</evidence>
<feature type="domain" description="U1-type" evidence="8">
    <location>
        <begin position="1919"/>
        <end position="1953"/>
    </location>
</feature>
<accession>A0A834GNA4</accession>
<dbReference type="EMBL" id="WJXA01000007">
    <property type="protein sequence ID" value="KAF7138824.1"/>
    <property type="molecule type" value="Genomic_DNA"/>
</dbReference>
<dbReference type="PANTHER" id="PTHR13402:SF6">
    <property type="entry name" value="SECRETORY 16, ISOFORM I"/>
    <property type="match status" value="1"/>
</dbReference>
<feature type="region of interest" description="Disordered" evidence="7">
    <location>
        <begin position="1177"/>
        <end position="1206"/>
    </location>
</feature>
<dbReference type="Pfam" id="PF12874">
    <property type="entry name" value="zf-met"/>
    <property type="match status" value="2"/>
</dbReference>
<evidence type="ECO:0000256" key="3">
    <source>
        <dbReference type="ARBA" id="ARBA00022448"/>
    </source>
</evidence>